<comment type="caution">
    <text evidence="3">The sequence shown here is derived from an EMBL/GenBank/DDBJ whole genome shotgun (WGS) entry which is preliminary data.</text>
</comment>
<organism evidence="3 4">
    <name type="scientific">Penicillium chrysogenum</name>
    <name type="common">Penicillium notatum</name>
    <dbReference type="NCBI Taxonomy" id="5076"/>
    <lineage>
        <taxon>Eukaryota</taxon>
        <taxon>Fungi</taxon>
        <taxon>Dikarya</taxon>
        <taxon>Ascomycota</taxon>
        <taxon>Pezizomycotina</taxon>
        <taxon>Eurotiomycetes</taxon>
        <taxon>Eurotiomycetidae</taxon>
        <taxon>Eurotiales</taxon>
        <taxon>Aspergillaceae</taxon>
        <taxon>Penicillium</taxon>
        <taxon>Penicillium chrysogenum species complex</taxon>
    </lineage>
</organism>
<gene>
    <name evidence="3" type="ORF">N7505_003192</name>
</gene>
<keyword evidence="4" id="KW-1185">Reference proteome</keyword>
<sequence length="220" mass="24504">MAKTKGSTTPKAKEAKETKPAKSGIAKRTPVKALSVKLSRAKSVVPNEDMLFMWKIVQVSVMEIDWPAMAKDTGISVGTLQKRWYRLRTRIQQYLSEKKEDSSPKRSHTKADSVVLSEDLLFMWKITQMSVMEIDWPAMAKDTGISVGTLQKRWYRLRVKIQQYLSAVASSESSGKGTNSSEPNKDVDGSESPKKDIDSAETDEDVDSSKSPKKDAIGSE</sequence>
<proteinExistence type="predicted"/>
<feature type="compositionally biased region" description="Basic and acidic residues" evidence="1">
    <location>
        <begin position="11"/>
        <end position="20"/>
    </location>
</feature>
<feature type="region of interest" description="Disordered" evidence="1">
    <location>
        <begin position="170"/>
        <end position="220"/>
    </location>
</feature>
<evidence type="ECO:0000256" key="1">
    <source>
        <dbReference type="SAM" id="MobiDB-lite"/>
    </source>
</evidence>
<reference evidence="3 4" key="1">
    <citation type="journal article" date="2023" name="IMA Fungus">
        <title>Comparative genomic study of the Penicillium genus elucidates a diverse pangenome and 15 lateral gene transfer events.</title>
        <authorList>
            <person name="Petersen C."/>
            <person name="Sorensen T."/>
            <person name="Nielsen M.R."/>
            <person name="Sondergaard T.E."/>
            <person name="Sorensen J.L."/>
            <person name="Fitzpatrick D.A."/>
            <person name="Frisvad J.C."/>
            <person name="Nielsen K.L."/>
        </authorList>
    </citation>
    <scope>NUCLEOTIDE SEQUENCE [LARGE SCALE GENOMIC DNA]</scope>
    <source>
        <strain evidence="3 4">IBT 3361</strain>
    </source>
</reference>
<evidence type="ECO:0000313" key="3">
    <source>
        <dbReference type="EMBL" id="KAJ5274647.1"/>
    </source>
</evidence>
<evidence type="ECO:0000259" key="2">
    <source>
        <dbReference type="Pfam" id="PF22980"/>
    </source>
</evidence>
<name>A0ABQ8WPI5_PENCH</name>
<evidence type="ECO:0000313" key="4">
    <source>
        <dbReference type="Proteomes" id="UP001220256"/>
    </source>
</evidence>
<feature type="compositionally biased region" description="Basic and acidic residues" evidence="1">
    <location>
        <begin position="207"/>
        <end position="220"/>
    </location>
</feature>
<dbReference type="Pfam" id="PF22980">
    <property type="entry name" value="Myb_DNA-bind_8"/>
    <property type="match status" value="2"/>
</dbReference>
<protein>
    <recommendedName>
        <fullName evidence="2">Myb-like DNA-binding domain-containing protein</fullName>
    </recommendedName>
</protein>
<accession>A0ABQ8WPI5</accession>
<feature type="compositionally biased region" description="Low complexity" evidence="1">
    <location>
        <begin position="170"/>
        <end position="182"/>
    </location>
</feature>
<feature type="compositionally biased region" description="Basic and acidic residues" evidence="1">
    <location>
        <begin position="183"/>
        <end position="198"/>
    </location>
</feature>
<dbReference type="EMBL" id="JAPVEB010000002">
    <property type="protein sequence ID" value="KAJ5274647.1"/>
    <property type="molecule type" value="Genomic_DNA"/>
</dbReference>
<dbReference type="Proteomes" id="UP001220256">
    <property type="component" value="Unassembled WGS sequence"/>
</dbReference>
<feature type="domain" description="Myb-like DNA-binding" evidence="2">
    <location>
        <begin position="47"/>
        <end position="90"/>
    </location>
</feature>
<feature type="domain" description="Myb-like DNA-binding" evidence="2">
    <location>
        <begin position="117"/>
        <end position="160"/>
    </location>
</feature>
<dbReference type="InterPro" id="IPR054505">
    <property type="entry name" value="Myb_DNA-bind_8"/>
</dbReference>
<feature type="region of interest" description="Disordered" evidence="1">
    <location>
        <begin position="1"/>
        <end position="26"/>
    </location>
</feature>